<accession>A0A1D8GZG1</accession>
<dbReference type="GO" id="GO:0005886">
    <property type="term" value="C:plasma membrane"/>
    <property type="evidence" value="ECO:0007669"/>
    <property type="project" value="UniProtKB-SubCell"/>
</dbReference>
<dbReference type="PANTHER" id="PTHR21137">
    <property type="entry name" value="ODORANT RECEPTOR"/>
    <property type="match status" value="1"/>
</dbReference>
<feature type="transmembrane region" description="Helical" evidence="10">
    <location>
        <begin position="288"/>
        <end position="308"/>
    </location>
</feature>
<evidence type="ECO:0000256" key="7">
    <source>
        <dbReference type="ARBA" id="ARBA00023136"/>
    </source>
</evidence>
<evidence type="ECO:0000256" key="1">
    <source>
        <dbReference type="ARBA" id="ARBA00004651"/>
    </source>
</evidence>
<evidence type="ECO:0000256" key="9">
    <source>
        <dbReference type="ARBA" id="ARBA00023224"/>
    </source>
</evidence>
<feature type="transmembrane region" description="Helical" evidence="10">
    <location>
        <begin position="92"/>
        <end position="113"/>
    </location>
</feature>
<keyword evidence="2" id="KW-1003">Cell membrane</keyword>
<feature type="transmembrane region" description="Helical" evidence="10">
    <location>
        <begin position="204"/>
        <end position="224"/>
    </location>
</feature>
<sequence>MEFTKSPFKIWSVVKEMRKIYNNWDALTPAKQIYYIYELGRFSGIAAGFRSMHDCRIVLSSFMLAIILLMYYILAFYTIYIRTIDGRFAEGLQCLSISGIYSYGLVGYIVIVFTKKRFRIPGLCKFSHLNVYNDDHASTKYNQLCKQNIKRSVKRIKLIMLLTLVSIIVGAANPTYMFFKTGKFYSLTGVLIPGIDEGSPNETYFNAIYLIGSSMYAGVSLLYVQICSGILCDTIVLTSDIIVLEMEELSEHLERNDLKSIEVRLRAKRIILQILKSDEYVADISDIYYWYFFTSPYLLTYAIALAMYSQYLMDFPCGYGLAGMSYIQLFVLCIIGQTTVDSREKIRIGLGNFKWYLIRDMEVRRDIGFILQQVQNGSLITMGPFNVLNYEFAGILTQRIHSFMMLLINFGK</sequence>
<keyword evidence="7 10" id="KW-0472">Membrane</keyword>
<evidence type="ECO:0000256" key="3">
    <source>
        <dbReference type="ARBA" id="ARBA00022606"/>
    </source>
</evidence>
<feature type="transmembrane region" description="Helical" evidence="10">
    <location>
        <begin position="57"/>
        <end position="80"/>
    </location>
</feature>
<comment type="similarity">
    <text evidence="10">Belongs to the insect chemoreceptor superfamily. Heteromeric odorant receptor channel (TC 1.A.69) family.</text>
</comment>
<keyword evidence="5 10" id="KW-0552">Olfaction</keyword>
<protein>
    <recommendedName>
        <fullName evidence="10">Odorant receptor</fullName>
    </recommendedName>
</protein>
<dbReference type="InterPro" id="IPR004117">
    <property type="entry name" value="7tm6_olfct_rcpt"/>
</dbReference>
<keyword evidence="4 10" id="KW-0812">Transmembrane</keyword>
<evidence type="ECO:0000256" key="6">
    <source>
        <dbReference type="ARBA" id="ARBA00022989"/>
    </source>
</evidence>
<feature type="transmembrane region" description="Helical" evidence="10">
    <location>
        <begin position="320"/>
        <end position="340"/>
    </location>
</feature>
<dbReference type="GO" id="GO:0004984">
    <property type="term" value="F:olfactory receptor activity"/>
    <property type="evidence" value="ECO:0007669"/>
    <property type="project" value="InterPro"/>
</dbReference>
<evidence type="ECO:0000256" key="5">
    <source>
        <dbReference type="ARBA" id="ARBA00022725"/>
    </source>
</evidence>
<feature type="transmembrane region" description="Helical" evidence="10">
    <location>
        <begin position="158"/>
        <end position="179"/>
    </location>
</feature>
<evidence type="ECO:0000256" key="8">
    <source>
        <dbReference type="ARBA" id="ARBA00023170"/>
    </source>
</evidence>
<dbReference type="PANTHER" id="PTHR21137:SF35">
    <property type="entry name" value="ODORANT RECEPTOR 19A-RELATED"/>
    <property type="match status" value="1"/>
</dbReference>
<reference evidence="11" key="1">
    <citation type="journal article" date="2016" name="Front. Cell. Neurosci.">
        <title>A Sex Pheromone Receptor in the Hessian Fly Mayetiola destructor (Diptera, Cecidomyiidae).</title>
        <authorList>
            <person name="Andersson M.N."/>
            <person name="Corcoran J.A."/>
            <person name="Zhang D.D."/>
            <person name="Hillbur Y."/>
            <person name="Newcomb R.D."/>
            <person name="Lofstedt C."/>
        </authorList>
    </citation>
    <scope>NUCLEOTIDE SEQUENCE</scope>
</reference>
<dbReference type="EMBL" id="KX661031">
    <property type="protein sequence ID" value="AOT85631.1"/>
    <property type="molecule type" value="mRNA"/>
</dbReference>
<dbReference type="AlphaFoldDB" id="A0A1D8GZG1"/>
<dbReference type="GO" id="GO:0005549">
    <property type="term" value="F:odorant binding"/>
    <property type="evidence" value="ECO:0007669"/>
    <property type="project" value="InterPro"/>
</dbReference>
<organism evidence="11">
    <name type="scientific">Mayetiola destructor</name>
    <name type="common">Hessian fly</name>
    <dbReference type="NCBI Taxonomy" id="39758"/>
    <lineage>
        <taxon>Eukaryota</taxon>
        <taxon>Metazoa</taxon>
        <taxon>Ecdysozoa</taxon>
        <taxon>Arthropoda</taxon>
        <taxon>Hexapoda</taxon>
        <taxon>Insecta</taxon>
        <taxon>Pterygota</taxon>
        <taxon>Neoptera</taxon>
        <taxon>Endopterygota</taxon>
        <taxon>Diptera</taxon>
        <taxon>Nematocera</taxon>
        <taxon>Sciaroidea</taxon>
        <taxon>Cecidomyiidae</taxon>
        <taxon>Mayetiola</taxon>
    </lineage>
</organism>
<keyword evidence="6 10" id="KW-1133">Transmembrane helix</keyword>
<evidence type="ECO:0000313" key="11">
    <source>
        <dbReference type="EMBL" id="AOT85631.1"/>
    </source>
</evidence>
<comment type="caution">
    <text evidence="10">Lacks conserved residue(s) required for the propagation of feature annotation.</text>
</comment>
<comment type="subcellular location">
    <subcellularLocation>
        <location evidence="1 10">Cell membrane</location>
        <topology evidence="1 10">Multi-pass membrane protein</topology>
    </subcellularLocation>
</comment>
<keyword evidence="3 10" id="KW-0716">Sensory transduction</keyword>
<name>A0A1D8GZG1_MAYDE</name>
<evidence type="ECO:0000256" key="2">
    <source>
        <dbReference type="ARBA" id="ARBA00022475"/>
    </source>
</evidence>
<keyword evidence="8 10" id="KW-0675">Receptor</keyword>
<keyword evidence="9 10" id="KW-0807">Transducer</keyword>
<evidence type="ECO:0000256" key="10">
    <source>
        <dbReference type="RuleBase" id="RU351113"/>
    </source>
</evidence>
<proteinExistence type="evidence at transcript level"/>
<dbReference type="GO" id="GO:0007165">
    <property type="term" value="P:signal transduction"/>
    <property type="evidence" value="ECO:0007669"/>
    <property type="project" value="UniProtKB-KW"/>
</dbReference>
<evidence type="ECO:0000256" key="4">
    <source>
        <dbReference type="ARBA" id="ARBA00022692"/>
    </source>
</evidence>